<dbReference type="EMBL" id="VIEB01000030">
    <property type="protein sequence ID" value="TQE11426.1"/>
    <property type="molecule type" value="Genomic_DNA"/>
</dbReference>
<keyword evidence="2" id="KW-1185">Reference proteome</keyword>
<reference evidence="1 2" key="1">
    <citation type="journal article" date="2019" name="G3 (Bethesda)">
        <title>Sequencing of a Wild Apple (Malus baccata) Genome Unravels the Differences Between Cultivated and Wild Apple Species Regarding Disease Resistance and Cold Tolerance.</title>
        <authorList>
            <person name="Chen X."/>
        </authorList>
    </citation>
    <scope>NUCLEOTIDE SEQUENCE [LARGE SCALE GENOMIC DNA]</scope>
    <source>
        <strain evidence="2">cv. Shandingzi</strain>
        <tissue evidence="1">Leaves</tissue>
    </source>
</reference>
<name>A0A540NK69_MALBA</name>
<sequence>MVLEIPIVSEVTSPRASSSQFPVNQPFPLKQLHLKSFQPWLKTQLSAATADIATTVAALGGVGVVPSLLASPPAITSLPN</sequence>
<protein>
    <submittedName>
        <fullName evidence="1">Uncharacterized protein</fullName>
    </submittedName>
</protein>
<gene>
    <name evidence="1" type="ORF">C1H46_002989</name>
</gene>
<evidence type="ECO:0000313" key="1">
    <source>
        <dbReference type="EMBL" id="TQE11426.1"/>
    </source>
</evidence>
<organism evidence="1 2">
    <name type="scientific">Malus baccata</name>
    <name type="common">Siberian crab apple</name>
    <name type="synonym">Pyrus baccata</name>
    <dbReference type="NCBI Taxonomy" id="106549"/>
    <lineage>
        <taxon>Eukaryota</taxon>
        <taxon>Viridiplantae</taxon>
        <taxon>Streptophyta</taxon>
        <taxon>Embryophyta</taxon>
        <taxon>Tracheophyta</taxon>
        <taxon>Spermatophyta</taxon>
        <taxon>Magnoliopsida</taxon>
        <taxon>eudicotyledons</taxon>
        <taxon>Gunneridae</taxon>
        <taxon>Pentapetalae</taxon>
        <taxon>rosids</taxon>
        <taxon>fabids</taxon>
        <taxon>Rosales</taxon>
        <taxon>Rosaceae</taxon>
        <taxon>Amygdaloideae</taxon>
        <taxon>Maleae</taxon>
        <taxon>Malus</taxon>
    </lineage>
</organism>
<dbReference type="AlphaFoldDB" id="A0A540NK69"/>
<accession>A0A540NK69</accession>
<dbReference type="Proteomes" id="UP000315295">
    <property type="component" value="Unassembled WGS sequence"/>
</dbReference>
<proteinExistence type="predicted"/>
<evidence type="ECO:0000313" key="2">
    <source>
        <dbReference type="Proteomes" id="UP000315295"/>
    </source>
</evidence>
<comment type="caution">
    <text evidence="1">The sequence shown here is derived from an EMBL/GenBank/DDBJ whole genome shotgun (WGS) entry which is preliminary data.</text>
</comment>